<keyword evidence="8 13" id="KW-0540">Nuclease</keyword>
<dbReference type="PANTHER" id="PTHR10954">
    <property type="entry name" value="RIBONUCLEASE H2 SUBUNIT A"/>
    <property type="match status" value="1"/>
</dbReference>
<sequence>MSDTRELYTFDETYGGCVAGVDEAGRGPLAGPVTVACCIPGKNIIDGVNDSKKLSEKKREELYEKITASAISWSVVSIDENVIDEINILAATKLGMEKCVKALDTSPNIVLIDAVKGLDLPYRCESIVKADAKSYAVACASIIAKVTRDRFMRKADELYPMYGFAKHKGYGTAEHIAAIQKFGPCELHRRTFIRKFIDEQT</sequence>
<dbReference type="EC" id="3.1.26.4" evidence="5 13"/>
<dbReference type="Pfam" id="PF01351">
    <property type="entry name" value="RNase_HII"/>
    <property type="match status" value="1"/>
</dbReference>
<dbReference type="PROSITE" id="PS51975">
    <property type="entry name" value="RNASE_H_2"/>
    <property type="match status" value="1"/>
</dbReference>
<dbReference type="InterPro" id="IPR036397">
    <property type="entry name" value="RNaseH_sf"/>
</dbReference>
<evidence type="ECO:0000256" key="8">
    <source>
        <dbReference type="ARBA" id="ARBA00022722"/>
    </source>
</evidence>
<gene>
    <name evidence="13" type="primary">rnhB</name>
    <name evidence="17" type="ORF">H9892_06975</name>
</gene>
<dbReference type="InterPro" id="IPR001352">
    <property type="entry name" value="RNase_HII/HIII"/>
</dbReference>
<evidence type="ECO:0000256" key="7">
    <source>
        <dbReference type="ARBA" id="ARBA00022490"/>
    </source>
</evidence>
<dbReference type="InterPro" id="IPR022898">
    <property type="entry name" value="RNase_HII"/>
</dbReference>
<evidence type="ECO:0000256" key="9">
    <source>
        <dbReference type="ARBA" id="ARBA00022723"/>
    </source>
</evidence>
<dbReference type="InterPro" id="IPR012337">
    <property type="entry name" value="RNaseH-like_sf"/>
</dbReference>
<comment type="caution">
    <text evidence="17">The sequence shown here is derived from an EMBL/GenBank/DDBJ whole genome shotgun (WGS) entry which is preliminary data.</text>
</comment>
<reference evidence="17" key="1">
    <citation type="journal article" date="2021" name="PeerJ">
        <title>Extensive microbial diversity within the chicken gut microbiome revealed by metagenomics and culture.</title>
        <authorList>
            <person name="Gilroy R."/>
            <person name="Ravi A."/>
            <person name="Getino M."/>
            <person name="Pursley I."/>
            <person name="Horton D.L."/>
            <person name="Alikhan N.F."/>
            <person name="Baker D."/>
            <person name="Gharbi K."/>
            <person name="Hall N."/>
            <person name="Watson M."/>
            <person name="Adriaenssens E.M."/>
            <person name="Foster-Nyarko E."/>
            <person name="Jarju S."/>
            <person name="Secka A."/>
            <person name="Antonio M."/>
            <person name="Oren A."/>
            <person name="Chaudhuri R.R."/>
            <person name="La Ragione R."/>
            <person name="Hildebrand F."/>
            <person name="Pallen M.J."/>
        </authorList>
    </citation>
    <scope>NUCLEOTIDE SEQUENCE</scope>
    <source>
        <strain evidence="17">12435</strain>
    </source>
</reference>
<evidence type="ECO:0000256" key="13">
    <source>
        <dbReference type="HAMAP-Rule" id="MF_00052"/>
    </source>
</evidence>
<dbReference type="GO" id="GO:0005737">
    <property type="term" value="C:cytoplasm"/>
    <property type="evidence" value="ECO:0007669"/>
    <property type="project" value="UniProtKB-SubCell"/>
</dbReference>
<comment type="subcellular location">
    <subcellularLocation>
        <location evidence="3 13">Cytoplasm</location>
    </subcellularLocation>
</comment>
<dbReference type="EMBL" id="DXHS01000119">
    <property type="protein sequence ID" value="HIW03066.1"/>
    <property type="molecule type" value="Genomic_DNA"/>
</dbReference>
<evidence type="ECO:0000256" key="11">
    <source>
        <dbReference type="ARBA" id="ARBA00022801"/>
    </source>
</evidence>
<keyword evidence="9 13" id="KW-0479">Metal-binding</keyword>
<dbReference type="NCBIfam" id="NF000595">
    <property type="entry name" value="PRK00015.1-3"/>
    <property type="match status" value="1"/>
</dbReference>
<comment type="function">
    <text evidence="2 13 15">Endonuclease that specifically degrades the RNA of RNA-DNA hybrids.</text>
</comment>
<dbReference type="NCBIfam" id="NF000594">
    <property type="entry name" value="PRK00015.1-1"/>
    <property type="match status" value="1"/>
</dbReference>
<evidence type="ECO:0000256" key="15">
    <source>
        <dbReference type="RuleBase" id="RU003515"/>
    </source>
</evidence>
<organism evidence="17 18">
    <name type="scientific">Candidatus Protoclostridium stercorigallinarum</name>
    <dbReference type="NCBI Taxonomy" id="2838741"/>
    <lineage>
        <taxon>Bacteria</taxon>
        <taxon>Bacillati</taxon>
        <taxon>Bacillota</taxon>
        <taxon>Clostridia</taxon>
        <taxon>Candidatus Protoclostridium</taxon>
    </lineage>
</organism>
<comment type="cofactor">
    <cofactor evidence="13 14">
        <name>Mn(2+)</name>
        <dbReference type="ChEBI" id="CHEBI:29035"/>
    </cofactor>
    <cofactor evidence="13 14">
        <name>Mg(2+)</name>
        <dbReference type="ChEBI" id="CHEBI:18420"/>
    </cofactor>
    <text evidence="13 14">Manganese or magnesium. Binds 1 divalent metal ion per monomer in the absence of substrate. May bind a second metal ion after substrate binding.</text>
</comment>
<evidence type="ECO:0000256" key="12">
    <source>
        <dbReference type="ARBA" id="ARBA00023211"/>
    </source>
</evidence>
<feature type="binding site" evidence="13 14">
    <location>
        <position position="23"/>
    </location>
    <ligand>
        <name>a divalent metal cation</name>
        <dbReference type="ChEBI" id="CHEBI:60240"/>
    </ligand>
</feature>
<feature type="domain" description="RNase H type-2" evidence="16">
    <location>
        <begin position="16"/>
        <end position="201"/>
    </location>
</feature>
<comment type="similarity">
    <text evidence="4">Belongs to the RNase HII family. RnhC subfamily.</text>
</comment>
<evidence type="ECO:0000313" key="18">
    <source>
        <dbReference type="Proteomes" id="UP000823990"/>
    </source>
</evidence>
<evidence type="ECO:0000256" key="14">
    <source>
        <dbReference type="PROSITE-ProRule" id="PRU01319"/>
    </source>
</evidence>
<evidence type="ECO:0000256" key="10">
    <source>
        <dbReference type="ARBA" id="ARBA00022759"/>
    </source>
</evidence>
<dbReference type="InterPro" id="IPR024567">
    <property type="entry name" value="RNase_HII/HIII_dom"/>
</dbReference>
<evidence type="ECO:0000256" key="4">
    <source>
        <dbReference type="ARBA" id="ARBA00008378"/>
    </source>
</evidence>
<dbReference type="GO" id="GO:0030145">
    <property type="term" value="F:manganese ion binding"/>
    <property type="evidence" value="ECO:0007669"/>
    <property type="project" value="UniProtKB-UniRule"/>
</dbReference>
<evidence type="ECO:0000256" key="5">
    <source>
        <dbReference type="ARBA" id="ARBA00012180"/>
    </source>
</evidence>
<dbReference type="CDD" id="cd07182">
    <property type="entry name" value="RNase_HII_bacteria_HII_like"/>
    <property type="match status" value="1"/>
</dbReference>
<keyword evidence="11 13" id="KW-0378">Hydrolase</keyword>
<evidence type="ECO:0000256" key="2">
    <source>
        <dbReference type="ARBA" id="ARBA00004065"/>
    </source>
</evidence>
<dbReference type="GO" id="GO:0006298">
    <property type="term" value="P:mismatch repair"/>
    <property type="evidence" value="ECO:0007669"/>
    <property type="project" value="TreeGrafter"/>
</dbReference>
<protein>
    <recommendedName>
        <fullName evidence="6 13">Ribonuclease HII</fullName>
        <shortName evidence="13">RNase HII</shortName>
        <ecNumber evidence="5 13">3.1.26.4</ecNumber>
    </recommendedName>
</protein>
<dbReference type="PANTHER" id="PTHR10954:SF23">
    <property type="entry name" value="RIBONUCLEASE"/>
    <property type="match status" value="1"/>
</dbReference>
<dbReference type="GO" id="GO:0043137">
    <property type="term" value="P:DNA replication, removal of RNA primer"/>
    <property type="evidence" value="ECO:0007669"/>
    <property type="project" value="TreeGrafter"/>
</dbReference>
<dbReference type="GO" id="GO:0003723">
    <property type="term" value="F:RNA binding"/>
    <property type="evidence" value="ECO:0007669"/>
    <property type="project" value="UniProtKB-UniRule"/>
</dbReference>
<keyword evidence="10 13" id="KW-0255">Endonuclease</keyword>
<dbReference type="SUPFAM" id="SSF53098">
    <property type="entry name" value="Ribonuclease H-like"/>
    <property type="match status" value="1"/>
</dbReference>
<evidence type="ECO:0000256" key="1">
    <source>
        <dbReference type="ARBA" id="ARBA00000077"/>
    </source>
</evidence>
<comment type="catalytic activity">
    <reaction evidence="1 13 14 15">
        <text>Endonucleolytic cleavage to 5'-phosphomonoester.</text>
        <dbReference type="EC" id="3.1.26.4"/>
    </reaction>
</comment>
<feature type="binding site" evidence="13 14">
    <location>
        <position position="22"/>
    </location>
    <ligand>
        <name>a divalent metal cation</name>
        <dbReference type="ChEBI" id="CHEBI:60240"/>
    </ligand>
</feature>
<keyword evidence="12 13" id="KW-0464">Manganese</keyword>
<feature type="binding site" evidence="13 14">
    <location>
        <position position="113"/>
    </location>
    <ligand>
        <name>a divalent metal cation</name>
        <dbReference type="ChEBI" id="CHEBI:60240"/>
    </ligand>
</feature>
<dbReference type="GO" id="GO:0032299">
    <property type="term" value="C:ribonuclease H2 complex"/>
    <property type="evidence" value="ECO:0007669"/>
    <property type="project" value="TreeGrafter"/>
</dbReference>
<dbReference type="AlphaFoldDB" id="A0A9D1TSZ3"/>
<dbReference type="GO" id="GO:0004523">
    <property type="term" value="F:RNA-DNA hybrid ribonuclease activity"/>
    <property type="evidence" value="ECO:0007669"/>
    <property type="project" value="UniProtKB-UniRule"/>
</dbReference>
<keyword evidence="7 13" id="KW-0963">Cytoplasm</keyword>
<evidence type="ECO:0000259" key="16">
    <source>
        <dbReference type="PROSITE" id="PS51975"/>
    </source>
</evidence>
<evidence type="ECO:0000256" key="3">
    <source>
        <dbReference type="ARBA" id="ARBA00004496"/>
    </source>
</evidence>
<evidence type="ECO:0000256" key="6">
    <source>
        <dbReference type="ARBA" id="ARBA00019179"/>
    </source>
</evidence>
<evidence type="ECO:0000313" key="17">
    <source>
        <dbReference type="EMBL" id="HIW03066.1"/>
    </source>
</evidence>
<name>A0A9D1TSZ3_9FIRM</name>
<reference evidence="17" key="2">
    <citation type="submission" date="2021-04" db="EMBL/GenBank/DDBJ databases">
        <authorList>
            <person name="Gilroy R."/>
        </authorList>
    </citation>
    <scope>NUCLEOTIDE SEQUENCE</scope>
    <source>
        <strain evidence="17">12435</strain>
    </source>
</reference>
<dbReference type="HAMAP" id="MF_00052_B">
    <property type="entry name" value="RNase_HII_B"/>
    <property type="match status" value="1"/>
</dbReference>
<dbReference type="Proteomes" id="UP000823990">
    <property type="component" value="Unassembled WGS sequence"/>
</dbReference>
<accession>A0A9D1TSZ3</accession>
<proteinExistence type="inferred from homology"/>
<dbReference type="Gene3D" id="3.30.420.10">
    <property type="entry name" value="Ribonuclease H-like superfamily/Ribonuclease H"/>
    <property type="match status" value="1"/>
</dbReference>